<reference evidence="11 12" key="1">
    <citation type="submission" date="2016-08" db="EMBL/GenBank/DDBJ databases">
        <title>Draft genome of Fabibacter sp. strain SK-8.</title>
        <authorList>
            <person name="Wong S.-K."/>
            <person name="Hamasaki K."/>
            <person name="Yoshizawa S."/>
        </authorList>
    </citation>
    <scope>NUCLEOTIDE SEQUENCE [LARGE SCALE GENOMIC DNA]</scope>
    <source>
        <strain evidence="11 12">SK-8</strain>
    </source>
</reference>
<sequence length="453" mass="49132">MKQVKTSFTEGNILKALITLALPIIGANLLQTGYQLVDAYWVGRLGANAVAAVSVSYPVNFLLISLTSGFAFAGTILVAQYFGAKNHKMVNHVATQSLVMVFLMSLVLSAIAYALSPQILHWLGVEQEIFAEADLFQRTIFIGLVFNFGFILFQSLLRGIGEVKIPLYINALSLGLNFLLDPLFIYGWGPIPAYGVAGAAYSTLATLGLSAIIGYYILFVGKTDIKLTLKKFAFDFPLLKKAFRLGMPSSLEISARALGLTLLTGVAAKFGTEVLAAYGVGARLVSFVVIVALGLMKANATLVGQNIGAQKVDRAESTSNYATGIAFISMSTIGILFYVFAEPIVRAFLDANEEVVNMGVSFVKITAPSFGFMGMQLALVGTLRGSGNTVESMIFTIIGIWVIQFPFAIIASNMENMGYLGIWWSFPVSYVLPAIITFVWYKTGIWKRKQIIQ</sequence>
<evidence type="ECO:0000256" key="2">
    <source>
        <dbReference type="ARBA" id="ARBA00022448"/>
    </source>
</evidence>
<dbReference type="InterPro" id="IPR050222">
    <property type="entry name" value="MATE_MdtK"/>
</dbReference>
<keyword evidence="5 10" id="KW-0812">Transmembrane</keyword>
<dbReference type="InterPro" id="IPR048279">
    <property type="entry name" value="MdtK-like"/>
</dbReference>
<dbReference type="GO" id="GO:0006811">
    <property type="term" value="P:monoatomic ion transport"/>
    <property type="evidence" value="ECO:0007669"/>
    <property type="project" value="UniProtKB-KW"/>
</dbReference>
<dbReference type="EMBL" id="MDGQ01000005">
    <property type="protein sequence ID" value="OEK04875.1"/>
    <property type="molecule type" value="Genomic_DNA"/>
</dbReference>
<evidence type="ECO:0000256" key="10">
    <source>
        <dbReference type="SAM" id="Phobius"/>
    </source>
</evidence>
<evidence type="ECO:0000256" key="5">
    <source>
        <dbReference type="ARBA" id="ARBA00022692"/>
    </source>
</evidence>
<feature type="transmembrane region" description="Helical" evidence="10">
    <location>
        <begin position="275"/>
        <end position="296"/>
    </location>
</feature>
<evidence type="ECO:0000256" key="9">
    <source>
        <dbReference type="ARBA" id="ARBA00031636"/>
    </source>
</evidence>
<feature type="transmembrane region" description="Helical" evidence="10">
    <location>
        <begin position="422"/>
        <end position="441"/>
    </location>
</feature>
<dbReference type="NCBIfam" id="TIGR00797">
    <property type="entry name" value="matE"/>
    <property type="match status" value="1"/>
</dbReference>
<keyword evidence="6 10" id="KW-1133">Transmembrane helix</keyword>
<feature type="transmembrane region" description="Helical" evidence="10">
    <location>
        <begin position="165"/>
        <end position="188"/>
    </location>
</feature>
<evidence type="ECO:0000256" key="8">
    <source>
        <dbReference type="ARBA" id="ARBA00023136"/>
    </source>
</evidence>
<protein>
    <recommendedName>
        <fullName evidence="9">Multidrug-efflux transporter</fullName>
    </recommendedName>
</protein>
<evidence type="ECO:0000256" key="6">
    <source>
        <dbReference type="ARBA" id="ARBA00022989"/>
    </source>
</evidence>
<evidence type="ECO:0000256" key="1">
    <source>
        <dbReference type="ARBA" id="ARBA00004651"/>
    </source>
</evidence>
<dbReference type="PIRSF" id="PIRSF006603">
    <property type="entry name" value="DinF"/>
    <property type="match status" value="1"/>
</dbReference>
<keyword evidence="4" id="KW-1003">Cell membrane</keyword>
<evidence type="ECO:0000313" key="11">
    <source>
        <dbReference type="EMBL" id="OEK04875.1"/>
    </source>
</evidence>
<feature type="transmembrane region" description="Helical" evidence="10">
    <location>
        <begin position="57"/>
        <end position="82"/>
    </location>
</feature>
<keyword evidence="8 10" id="KW-0472">Membrane</keyword>
<comment type="subcellular location">
    <subcellularLocation>
        <location evidence="1">Cell membrane</location>
        <topology evidence="1">Multi-pass membrane protein</topology>
    </subcellularLocation>
</comment>
<dbReference type="RefSeq" id="WP_069836380.1">
    <property type="nucleotide sequence ID" value="NZ_MDGQ01000005.1"/>
</dbReference>
<dbReference type="AlphaFoldDB" id="A0A1E5T0J6"/>
<dbReference type="InterPro" id="IPR002528">
    <property type="entry name" value="MATE_fam"/>
</dbReference>
<feature type="transmembrane region" description="Helical" evidence="10">
    <location>
        <begin position="321"/>
        <end position="341"/>
    </location>
</feature>
<gene>
    <name evidence="11" type="ORF">BFP71_15665</name>
</gene>
<evidence type="ECO:0000256" key="4">
    <source>
        <dbReference type="ARBA" id="ARBA00022475"/>
    </source>
</evidence>
<dbReference type="PANTHER" id="PTHR43298">
    <property type="entry name" value="MULTIDRUG RESISTANCE PROTEIN NORM-RELATED"/>
    <property type="match status" value="1"/>
</dbReference>
<feature type="transmembrane region" description="Helical" evidence="10">
    <location>
        <begin position="12"/>
        <end position="37"/>
    </location>
</feature>
<dbReference type="GO" id="GO:0005886">
    <property type="term" value="C:plasma membrane"/>
    <property type="evidence" value="ECO:0007669"/>
    <property type="project" value="UniProtKB-SubCell"/>
</dbReference>
<evidence type="ECO:0000256" key="3">
    <source>
        <dbReference type="ARBA" id="ARBA00022449"/>
    </source>
</evidence>
<proteinExistence type="predicted"/>
<keyword evidence="2" id="KW-0813">Transport</keyword>
<feature type="transmembrane region" description="Helical" evidence="10">
    <location>
        <begin position="135"/>
        <end position="153"/>
    </location>
</feature>
<keyword evidence="12" id="KW-1185">Reference proteome</keyword>
<evidence type="ECO:0000256" key="7">
    <source>
        <dbReference type="ARBA" id="ARBA00023065"/>
    </source>
</evidence>
<organism evidence="11 12">
    <name type="scientific">Roseivirga misakiensis</name>
    <dbReference type="NCBI Taxonomy" id="1563681"/>
    <lineage>
        <taxon>Bacteria</taxon>
        <taxon>Pseudomonadati</taxon>
        <taxon>Bacteroidota</taxon>
        <taxon>Cytophagia</taxon>
        <taxon>Cytophagales</taxon>
        <taxon>Roseivirgaceae</taxon>
        <taxon>Roseivirga</taxon>
    </lineage>
</organism>
<dbReference type="OrthoDB" id="9776324at2"/>
<feature type="transmembrane region" description="Helical" evidence="10">
    <location>
        <begin position="200"/>
        <end position="221"/>
    </location>
</feature>
<name>A0A1E5T0J6_9BACT</name>
<evidence type="ECO:0000313" key="12">
    <source>
        <dbReference type="Proteomes" id="UP000095552"/>
    </source>
</evidence>
<dbReference type="Pfam" id="PF01554">
    <property type="entry name" value="MatE"/>
    <property type="match status" value="2"/>
</dbReference>
<dbReference type="PANTHER" id="PTHR43298:SF2">
    <property type="entry name" value="FMN_FAD EXPORTER YEEO-RELATED"/>
    <property type="match status" value="1"/>
</dbReference>
<feature type="transmembrane region" description="Helical" evidence="10">
    <location>
        <begin position="94"/>
        <end position="115"/>
    </location>
</feature>
<comment type="caution">
    <text evidence="11">The sequence shown here is derived from an EMBL/GenBank/DDBJ whole genome shotgun (WGS) entry which is preliminary data.</text>
</comment>
<feature type="transmembrane region" description="Helical" evidence="10">
    <location>
        <begin position="361"/>
        <end position="380"/>
    </location>
</feature>
<keyword evidence="7" id="KW-0406">Ion transport</keyword>
<dbReference type="CDD" id="cd13142">
    <property type="entry name" value="MATE_like_12"/>
    <property type="match status" value="1"/>
</dbReference>
<accession>A0A1E5T0J6</accession>
<keyword evidence="3" id="KW-0050">Antiport</keyword>
<dbReference type="GO" id="GO:0015297">
    <property type="term" value="F:antiporter activity"/>
    <property type="evidence" value="ECO:0007669"/>
    <property type="project" value="UniProtKB-KW"/>
</dbReference>
<dbReference type="Proteomes" id="UP000095552">
    <property type="component" value="Unassembled WGS sequence"/>
</dbReference>
<dbReference type="GO" id="GO:0042910">
    <property type="term" value="F:xenobiotic transmembrane transporter activity"/>
    <property type="evidence" value="ECO:0007669"/>
    <property type="project" value="InterPro"/>
</dbReference>
<dbReference type="STRING" id="1563681.BFP71_15665"/>
<feature type="transmembrane region" description="Helical" evidence="10">
    <location>
        <begin position="392"/>
        <end position="410"/>
    </location>
</feature>